<dbReference type="SMART" id="SM00282">
    <property type="entry name" value="LamG"/>
    <property type="match status" value="1"/>
</dbReference>
<dbReference type="InterPro" id="IPR006558">
    <property type="entry name" value="LamG-like"/>
</dbReference>
<dbReference type="SUPFAM" id="SSF49899">
    <property type="entry name" value="Concanavalin A-like lectins/glucanases"/>
    <property type="match status" value="1"/>
</dbReference>
<evidence type="ECO:0000256" key="3">
    <source>
        <dbReference type="ARBA" id="ARBA00012733"/>
    </source>
</evidence>
<dbReference type="Proteomes" id="UP001500979">
    <property type="component" value="Unassembled WGS sequence"/>
</dbReference>
<name>A0ABN3VCJ7_9PSEU</name>
<dbReference type="InterPro" id="IPR001791">
    <property type="entry name" value="Laminin_G"/>
</dbReference>
<evidence type="ECO:0000259" key="8">
    <source>
        <dbReference type="SMART" id="SM00560"/>
    </source>
</evidence>
<feature type="region of interest" description="Disordered" evidence="6">
    <location>
        <begin position="401"/>
        <end position="429"/>
    </location>
</feature>
<evidence type="ECO:0000256" key="1">
    <source>
        <dbReference type="ARBA" id="ARBA00000427"/>
    </source>
</evidence>
<evidence type="ECO:0000256" key="2">
    <source>
        <dbReference type="ARBA" id="ARBA00009348"/>
    </source>
</evidence>
<evidence type="ECO:0000256" key="6">
    <source>
        <dbReference type="SAM" id="MobiDB-lite"/>
    </source>
</evidence>
<feature type="compositionally biased region" description="Pro residues" evidence="6">
    <location>
        <begin position="404"/>
        <end position="418"/>
    </location>
</feature>
<comment type="catalytic activity">
    <reaction evidence="1">
        <text>Hydrolysis of alpha-(2-&gt;3)-, alpha-(2-&gt;6)-, alpha-(2-&gt;8)- glycosidic linkages of terminal sialic acid residues in oligosaccharides, glycoproteins, glycolipids, colominic acid and synthetic substrates.</text>
        <dbReference type="EC" id="3.2.1.18"/>
    </reaction>
</comment>
<dbReference type="InterPro" id="IPR011040">
    <property type="entry name" value="Sialidase"/>
</dbReference>
<dbReference type="PANTHER" id="PTHR10628">
    <property type="entry name" value="SIALIDASE"/>
    <property type="match status" value="1"/>
</dbReference>
<keyword evidence="4" id="KW-0732">Signal</keyword>
<dbReference type="Pfam" id="PF13385">
    <property type="entry name" value="Laminin_G_3"/>
    <property type="match status" value="1"/>
</dbReference>
<dbReference type="CDD" id="cd00110">
    <property type="entry name" value="LamG"/>
    <property type="match status" value="1"/>
</dbReference>
<dbReference type="EC" id="3.2.1.18" evidence="3"/>
<dbReference type="SUPFAM" id="SSF50939">
    <property type="entry name" value="Sialidases"/>
    <property type="match status" value="1"/>
</dbReference>
<evidence type="ECO:0000259" key="7">
    <source>
        <dbReference type="SMART" id="SM00282"/>
    </source>
</evidence>
<feature type="domain" description="Laminin G" evidence="7">
    <location>
        <begin position="467"/>
        <end position="602"/>
    </location>
</feature>
<evidence type="ECO:0000313" key="10">
    <source>
        <dbReference type="Proteomes" id="UP001500979"/>
    </source>
</evidence>
<dbReference type="EMBL" id="BAAAUX010000011">
    <property type="protein sequence ID" value="GAA2788766.1"/>
    <property type="molecule type" value="Genomic_DNA"/>
</dbReference>
<dbReference type="CDD" id="cd15482">
    <property type="entry name" value="Sialidase_non-viral"/>
    <property type="match status" value="1"/>
</dbReference>
<dbReference type="PANTHER" id="PTHR10628:SF30">
    <property type="entry name" value="EXO-ALPHA-SIALIDASE"/>
    <property type="match status" value="1"/>
</dbReference>
<protein>
    <recommendedName>
        <fullName evidence="3">exo-alpha-sialidase</fullName>
        <ecNumber evidence="3">3.2.1.18</ecNumber>
    </recommendedName>
</protein>
<comment type="caution">
    <text evidence="9">The sequence shown here is derived from an EMBL/GenBank/DDBJ whole genome shotgun (WGS) entry which is preliminary data.</text>
</comment>
<comment type="similarity">
    <text evidence="2">Belongs to the glycosyl hydrolase 33 family.</text>
</comment>
<feature type="domain" description="LamG-like jellyroll fold" evidence="8">
    <location>
        <begin position="467"/>
        <end position="607"/>
    </location>
</feature>
<dbReference type="Pfam" id="PF13088">
    <property type="entry name" value="BNR_2"/>
    <property type="match status" value="1"/>
</dbReference>
<organism evidence="9 10">
    <name type="scientific">Saccharopolyspora taberi</name>
    <dbReference type="NCBI Taxonomy" id="60895"/>
    <lineage>
        <taxon>Bacteria</taxon>
        <taxon>Bacillati</taxon>
        <taxon>Actinomycetota</taxon>
        <taxon>Actinomycetes</taxon>
        <taxon>Pseudonocardiales</taxon>
        <taxon>Pseudonocardiaceae</taxon>
        <taxon>Saccharopolyspora</taxon>
    </lineage>
</organism>
<dbReference type="Gene3D" id="2.60.120.200">
    <property type="match status" value="1"/>
</dbReference>
<accession>A0ABN3VCJ7</accession>
<gene>
    <name evidence="9" type="ORF">GCM10010470_24260</name>
</gene>
<keyword evidence="10" id="KW-1185">Reference proteome</keyword>
<dbReference type="Gene3D" id="2.120.10.10">
    <property type="match status" value="1"/>
</dbReference>
<dbReference type="InterPro" id="IPR036278">
    <property type="entry name" value="Sialidase_sf"/>
</dbReference>
<evidence type="ECO:0000313" key="9">
    <source>
        <dbReference type="EMBL" id="GAA2788766.1"/>
    </source>
</evidence>
<evidence type="ECO:0000256" key="4">
    <source>
        <dbReference type="ARBA" id="ARBA00022729"/>
    </source>
</evidence>
<dbReference type="InterPro" id="IPR013320">
    <property type="entry name" value="ConA-like_dom_sf"/>
</dbReference>
<reference evidence="9 10" key="1">
    <citation type="journal article" date="2019" name="Int. J. Syst. Evol. Microbiol.">
        <title>The Global Catalogue of Microorganisms (GCM) 10K type strain sequencing project: providing services to taxonomists for standard genome sequencing and annotation.</title>
        <authorList>
            <consortium name="The Broad Institute Genomics Platform"/>
            <consortium name="The Broad Institute Genome Sequencing Center for Infectious Disease"/>
            <person name="Wu L."/>
            <person name="Ma J."/>
        </authorList>
    </citation>
    <scope>NUCLEOTIDE SEQUENCE [LARGE SCALE GENOMIC DNA]</scope>
    <source>
        <strain evidence="9 10">JCM 9383</strain>
    </source>
</reference>
<dbReference type="InterPro" id="IPR026856">
    <property type="entry name" value="Sialidase_fam"/>
</dbReference>
<dbReference type="SMART" id="SM00560">
    <property type="entry name" value="LamGL"/>
    <property type="match status" value="1"/>
</dbReference>
<sequence length="633" mass="67415">MSSVPCKLAGRTGADKCFECPTAKGVSGFMTQLRTIFTAVAVLSSLAAPAHAAGTGPAEQTVYARGMAGYACYRIPAITRTTAGTLLAFAEARRNDCGDDGDIDLVVRRSTDGGRTWGPVQLVGDNGPNTFGNPAPVVDAATGRIVLVTTHNPGETWQDRTVHVQHSTDDGQSWSAPKDITAQVKDPAWDLWYATGPVHGIQLSQGDNAGRLVIGASHESTDSRRSGGHLIFSDDGGENWAIGASSENRPDVIKPQEISVVELTGGGVYAAARDQGGSEPGHRAFAVSHDGGDTFDAPFRTIPELSAPIIQASTLRWGDRILFSAPAHPAGREAMSIRSSSDEGATWQPWQEGKVVHWGPAGYSDLVAVDEDTIGHIYERGNGNPYEEIVFAAFGEDYLAEPNGTPPNFPPPPEPGPVTPDDSGNGNTAYVRGGPGLAPGRFGPAMEFGGTQYAQIPLTDSLDLRSDDFTITSWFKYGETTGAHTILWAYRMGSENTPQIWLRAEPESNRIRAHLAAEEGHATIASTAAFNDGQWHHIALQRGGGRFRMLVDGAEVAGKDAPLGSVSAGGAEFGIDGVHIGQRVDGANRWLGALDETRIYRKALPDSQLEAIRLDNRPVDTALELRLPLDEVR</sequence>
<evidence type="ECO:0000256" key="5">
    <source>
        <dbReference type="ARBA" id="ARBA00023157"/>
    </source>
</evidence>
<proteinExistence type="inferred from homology"/>
<keyword evidence="5" id="KW-1015">Disulfide bond</keyword>